<evidence type="ECO:0000256" key="1">
    <source>
        <dbReference type="SAM" id="MobiDB-lite"/>
    </source>
</evidence>
<evidence type="ECO:0000256" key="2">
    <source>
        <dbReference type="SAM" id="Phobius"/>
    </source>
</evidence>
<dbReference type="RefSeq" id="WP_015458097.1">
    <property type="nucleotide sequence ID" value="NZ_MIPT01000001.1"/>
</dbReference>
<name>A0A1S1HJB8_9SPHN</name>
<proteinExistence type="predicted"/>
<dbReference type="EMBL" id="MIPT01000001">
    <property type="protein sequence ID" value="OHT21506.1"/>
    <property type="molecule type" value="Genomic_DNA"/>
</dbReference>
<feature type="region of interest" description="Disordered" evidence="1">
    <location>
        <begin position="1"/>
        <end position="34"/>
    </location>
</feature>
<keyword evidence="2" id="KW-0812">Transmembrane</keyword>
<feature type="transmembrane region" description="Helical" evidence="2">
    <location>
        <begin position="62"/>
        <end position="85"/>
    </location>
</feature>
<keyword evidence="4" id="KW-1185">Reference proteome</keyword>
<accession>A0A1S1HJB8</accession>
<keyword evidence="2" id="KW-0472">Membrane</keyword>
<reference evidence="3 4" key="1">
    <citation type="submission" date="2016-09" db="EMBL/GenBank/DDBJ databases">
        <title>Metabolic pathway, cell adaptation mechanisms and a novel monoxygenase revealed through proteogenomic-transcription analysis of a Sphingomonas haloaromaticamans strain degrading the fungicide ortho-phenylphenol.</title>
        <authorList>
            <person name="Perruchon C."/>
            <person name="Papadopoulou E.S."/>
            <person name="Rousidou C."/>
            <person name="Vasileiadis S."/>
            <person name="Tanou G."/>
            <person name="Amoutzias G."/>
            <person name="Molassiotis A."/>
            <person name="Karpouzas D.G."/>
        </authorList>
    </citation>
    <scope>NUCLEOTIDE SEQUENCE [LARGE SCALE GENOMIC DNA]</scope>
    <source>
        <strain evidence="3 4">P3</strain>
    </source>
</reference>
<sequence length="89" mass="9127">MSRDQQPERVRVVSSGQTTAIPRRRRGDREADDAAAGEIVAATADAVDALIDPPAATGLPTIALALLFILGCGIGGALIGAFGLFEVQP</sequence>
<evidence type="ECO:0000313" key="3">
    <source>
        <dbReference type="EMBL" id="OHT21506.1"/>
    </source>
</evidence>
<dbReference type="Proteomes" id="UP000179467">
    <property type="component" value="Unassembled WGS sequence"/>
</dbReference>
<gene>
    <name evidence="3" type="ORF">BHE75_03514</name>
</gene>
<protein>
    <submittedName>
        <fullName evidence="3">Uncharacterized protein</fullName>
    </submittedName>
</protein>
<organism evidence="3 4">
    <name type="scientific">Edaphosphingomonas haloaromaticamans</name>
    <dbReference type="NCBI Taxonomy" id="653954"/>
    <lineage>
        <taxon>Bacteria</taxon>
        <taxon>Pseudomonadati</taxon>
        <taxon>Pseudomonadota</taxon>
        <taxon>Alphaproteobacteria</taxon>
        <taxon>Sphingomonadales</taxon>
        <taxon>Rhizorhabdaceae</taxon>
        <taxon>Edaphosphingomonas</taxon>
    </lineage>
</organism>
<dbReference type="AlphaFoldDB" id="A0A1S1HJB8"/>
<feature type="compositionally biased region" description="Basic and acidic residues" evidence="1">
    <location>
        <begin position="1"/>
        <end position="11"/>
    </location>
</feature>
<comment type="caution">
    <text evidence="3">The sequence shown here is derived from an EMBL/GenBank/DDBJ whole genome shotgun (WGS) entry which is preliminary data.</text>
</comment>
<evidence type="ECO:0000313" key="4">
    <source>
        <dbReference type="Proteomes" id="UP000179467"/>
    </source>
</evidence>
<keyword evidence="2" id="KW-1133">Transmembrane helix</keyword>